<dbReference type="SUPFAM" id="SSF53756">
    <property type="entry name" value="UDP-Glycosyltransferase/glycogen phosphorylase"/>
    <property type="match status" value="1"/>
</dbReference>
<proteinExistence type="predicted"/>
<dbReference type="PaxDb" id="411460-RUMTOR_00854"/>
<evidence type="ECO:0008006" key="3">
    <source>
        <dbReference type="Google" id="ProtNLM"/>
    </source>
</evidence>
<reference evidence="1 2" key="2">
    <citation type="submission" date="2007-04" db="EMBL/GenBank/DDBJ databases">
        <title>Draft genome sequence of Ruminococcus torques (ATCC 27756).</title>
        <authorList>
            <person name="Sudarsanam P."/>
            <person name="Ley R."/>
            <person name="Guruge J."/>
            <person name="Turnbaugh P.J."/>
            <person name="Mahowald M."/>
            <person name="Liep D."/>
            <person name="Gordon J."/>
        </authorList>
    </citation>
    <scope>NUCLEOTIDE SEQUENCE [LARGE SCALE GENOMIC DNA]</scope>
    <source>
        <strain evidence="1 2">ATCC 27756</strain>
    </source>
</reference>
<reference evidence="1 2" key="1">
    <citation type="submission" date="2007-03" db="EMBL/GenBank/DDBJ databases">
        <authorList>
            <person name="Fulton L."/>
            <person name="Clifton S."/>
            <person name="Fulton B."/>
            <person name="Xu J."/>
            <person name="Minx P."/>
            <person name="Pepin K.H."/>
            <person name="Johnson M."/>
            <person name="Thiruvilangam P."/>
            <person name="Bhonagiri V."/>
            <person name="Nash W.E."/>
            <person name="Mardis E.R."/>
            <person name="Wilson R.K."/>
        </authorList>
    </citation>
    <scope>NUCLEOTIDE SEQUENCE [LARGE SCALE GENOMIC DNA]</scope>
    <source>
        <strain evidence="1 2">ATCC 27756</strain>
    </source>
</reference>
<dbReference type="EMBL" id="AAVP02000002">
    <property type="protein sequence ID" value="EDK25051.1"/>
    <property type="molecule type" value="Genomic_DNA"/>
</dbReference>
<evidence type="ECO:0000313" key="2">
    <source>
        <dbReference type="Proteomes" id="UP000003577"/>
    </source>
</evidence>
<comment type="caution">
    <text evidence="1">The sequence shown here is derived from an EMBL/GenBank/DDBJ whole genome shotgun (WGS) entry which is preliminary data.</text>
</comment>
<dbReference type="AlphaFoldDB" id="A5KKV0"/>
<gene>
    <name evidence="1" type="ORF">RUMTOR_00854</name>
</gene>
<dbReference type="HOGENOM" id="CLU_622384_0_0_9"/>
<name>A5KKV0_9FIRM</name>
<evidence type="ECO:0000313" key="1">
    <source>
        <dbReference type="EMBL" id="EDK25051.1"/>
    </source>
</evidence>
<dbReference type="Proteomes" id="UP000003577">
    <property type="component" value="Unassembled WGS sequence"/>
</dbReference>
<organism evidence="1 2">
    <name type="scientific">[Ruminococcus] torques ATCC 27756</name>
    <dbReference type="NCBI Taxonomy" id="411460"/>
    <lineage>
        <taxon>Bacteria</taxon>
        <taxon>Bacillati</taxon>
        <taxon>Bacillota</taxon>
        <taxon>Clostridia</taxon>
        <taxon>Lachnospirales</taxon>
        <taxon>Lachnospiraceae</taxon>
        <taxon>Mediterraneibacter</taxon>
    </lineage>
</organism>
<protein>
    <recommendedName>
        <fullName evidence="3">Glycosyltransferase, group 1 family protein</fullName>
    </recommendedName>
</protein>
<sequence>MEHCNENGKKIERKILMKKILVISWFYPPINSSEGLVTYKLLRNSKLQYDVCMQESNASWSYGNKEYLPECENVRKIPIQADTLEIWKNKTIEYFNAHKKEYDIIMTRSMPPESHEIGLKIKEIKPEIKWIASFGDPIANNPFVLKTIKKISPYSLQNRYIRPMGIREIISPKRMIKNEIWKKRMKKEQIPYKKEQELEDAIITKSDYIIMNNPYQKQYMTGKYSDAIKAKAIVLPHSFDYSLYDKEIDAENSGKIRMVYIGHLDDIRTPHLFLKAIASMKKEHSDLAEKLEVFFYGNMSVKEKVYLLDNELLDIVQIKKPVDYKTSLSLMKNSDWLIHIDANLSGVLDENIFFAAKLADYIGADRPIFGITMFDGAGADVVRDVNGLTVSYTVDEIKNYLYLILYEGYQIEVNEENRKKYDAVNVAKKFDDFVENKILH</sequence>
<accession>A5KKV0</accession>